<dbReference type="EMBL" id="MK411746">
    <property type="protein sequence ID" value="QAY16162.1"/>
    <property type="molecule type" value="Genomic_DNA"/>
</dbReference>
<dbReference type="KEGG" id="vg:55011141"/>
<gene>
    <name evidence="1" type="primary">50</name>
    <name evidence="1" type="ORF">SEA_SONALI_50</name>
</gene>
<dbReference type="Proteomes" id="UP000289206">
    <property type="component" value="Segment"/>
</dbReference>
<dbReference type="GeneID" id="55011141"/>
<dbReference type="RefSeq" id="YP_009819723.1">
    <property type="nucleotide sequence ID" value="NC_048152.1"/>
</dbReference>
<proteinExistence type="predicted"/>
<organism evidence="1 2">
    <name type="scientific">Arthrobacter phage Sonali</name>
    <dbReference type="NCBI Taxonomy" id="2510495"/>
    <lineage>
        <taxon>Viruses</taxon>
        <taxon>Duplodnaviria</taxon>
        <taxon>Heunggongvirae</taxon>
        <taxon>Uroviricota</taxon>
        <taxon>Caudoviricetes</taxon>
        <taxon>Sonalivirus</taxon>
        <taxon>Sonalivirus sonali</taxon>
    </lineage>
</organism>
<keyword evidence="2" id="KW-1185">Reference proteome</keyword>
<evidence type="ECO:0000313" key="2">
    <source>
        <dbReference type="Proteomes" id="UP000289206"/>
    </source>
</evidence>
<reference evidence="1 2" key="1">
    <citation type="submission" date="2019-01" db="EMBL/GenBank/DDBJ databases">
        <authorList>
            <person name="Adair T.L."/>
            <person name="Lucas L.G."/>
            <person name="Young A.M."/>
            <person name="Antrich S.C."/>
            <person name="Baird A.G."/>
            <person name="Dunn E.L."/>
            <person name="Fernandes B.I."/>
            <person name="Fraley E.G."/>
            <person name="Ghanem A.X."/>
            <person name="Gilbert M.G."/>
            <person name="Morris T.B."/>
            <person name="Nortch B.D."/>
            <person name="Overcash M.E."/>
            <person name="Pavleszek K.E."/>
            <person name="Pellegrini L.I.O."/>
            <person name="Pham L.T."/>
            <person name="Rule L.S."/>
            <person name="Schultz E.M."/>
            <person name="Smith J."/>
            <person name="Thong B.J."/>
            <person name="Turner H.A."/>
            <person name="Walker G."/>
            <person name="Whitaker Z.J."/>
            <person name="Wilsey R.N."/>
            <person name="Yanney R.L."/>
            <person name="Klyczek K."/>
            <person name="Garlena R.A."/>
            <person name="Russell D.A."/>
            <person name="Pope W.H."/>
            <person name="Jacobs-Sera D."/>
            <person name="Hatfull G.F."/>
        </authorList>
    </citation>
    <scope>NUCLEOTIDE SEQUENCE [LARGE SCALE GENOMIC DNA]</scope>
</reference>
<accession>A0A411CQQ3</accession>
<evidence type="ECO:0000313" key="1">
    <source>
        <dbReference type="EMBL" id="QAY16162.1"/>
    </source>
</evidence>
<sequence length="149" mass="16344">MTDIQELTLKQAQIIAAAWHEVRPDWGIPSLMTLLQENSRHAPFAELLRAGINAGLNPKVRTPAVIFKPGKHWLDAEAAQDPARTSWFGNDSSDECPNHPTVKAWNCRPCRTADPKPANFKERVAAEAEKVRAARAAALTPATTVQEAS</sequence>
<protein>
    <submittedName>
        <fullName evidence="1">Uncharacterized protein</fullName>
    </submittedName>
</protein>
<name>A0A411CQQ3_9CAUD</name>